<feature type="compositionally biased region" description="Polar residues" evidence="12">
    <location>
        <begin position="568"/>
        <end position="578"/>
    </location>
</feature>
<accession>A0A2H6KFX6</accession>
<dbReference type="PANTHER" id="PTHR13710">
    <property type="entry name" value="DNA HELICASE RECQ FAMILY MEMBER"/>
    <property type="match status" value="1"/>
</dbReference>
<evidence type="ECO:0000256" key="2">
    <source>
        <dbReference type="ARBA" id="ARBA00005446"/>
    </source>
</evidence>
<feature type="compositionally biased region" description="Polar residues" evidence="12">
    <location>
        <begin position="824"/>
        <end position="835"/>
    </location>
</feature>
<evidence type="ECO:0000256" key="11">
    <source>
        <dbReference type="ARBA" id="ARBA00034808"/>
    </source>
</evidence>
<dbReference type="GO" id="GO:0043138">
    <property type="term" value="F:3'-5' DNA helicase activity"/>
    <property type="evidence" value="ECO:0007669"/>
    <property type="project" value="UniProtKB-EC"/>
</dbReference>
<dbReference type="SMART" id="SM00490">
    <property type="entry name" value="HELICc"/>
    <property type="match status" value="1"/>
</dbReference>
<proteinExistence type="inferred from homology"/>
<dbReference type="GO" id="GO:0003677">
    <property type="term" value="F:DNA binding"/>
    <property type="evidence" value="ECO:0007669"/>
    <property type="project" value="UniProtKB-KW"/>
</dbReference>
<comment type="caution">
    <text evidence="15">The sequence shown here is derived from an EMBL/GenBank/DDBJ whole genome shotgun (WGS) entry which is preliminary data.</text>
</comment>
<keyword evidence="7" id="KW-0238">DNA-binding</keyword>
<dbReference type="PROSITE" id="PS51192">
    <property type="entry name" value="HELICASE_ATP_BIND_1"/>
    <property type="match status" value="1"/>
</dbReference>
<feature type="region of interest" description="Disordered" evidence="12">
    <location>
        <begin position="1"/>
        <end position="132"/>
    </location>
</feature>
<reference evidence="15 16" key="1">
    <citation type="journal article" date="2017" name="BMC Genomics">
        <title>Whole-genome assembly of Babesia ovata and comparative genomics between closely related pathogens.</title>
        <authorList>
            <person name="Yamagishi J."/>
            <person name="Asada M."/>
            <person name="Hakimi H."/>
            <person name="Tanaka T.Q."/>
            <person name="Sugimoto C."/>
            <person name="Kawazu S."/>
        </authorList>
    </citation>
    <scope>NUCLEOTIDE SEQUENCE [LARGE SCALE GENOMIC DNA]</scope>
    <source>
        <strain evidence="15 16">Miyake</strain>
    </source>
</reference>
<dbReference type="GO" id="GO:0005737">
    <property type="term" value="C:cytoplasm"/>
    <property type="evidence" value="ECO:0007669"/>
    <property type="project" value="TreeGrafter"/>
</dbReference>
<feature type="compositionally biased region" description="Basic and acidic residues" evidence="12">
    <location>
        <begin position="808"/>
        <end position="822"/>
    </location>
</feature>
<evidence type="ECO:0000313" key="16">
    <source>
        <dbReference type="Proteomes" id="UP000236319"/>
    </source>
</evidence>
<dbReference type="SUPFAM" id="SSF46785">
    <property type="entry name" value="Winged helix' DNA-binding domain"/>
    <property type="match status" value="1"/>
</dbReference>
<evidence type="ECO:0000256" key="12">
    <source>
        <dbReference type="SAM" id="MobiDB-lite"/>
    </source>
</evidence>
<dbReference type="Pfam" id="PF00270">
    <property type="entry name" value="DEAD"/>
    <property type="match status" value="1"/>
</dbReference>
<feature type="domain" description="Helicase ATP-binding" evidence="13">
    <location>
        <begin position="939"/>
        <end position="1117"/>
    </location>
</feature>
<evidence type="ECO:0000256" key="3">
    <source>
        <dbReference type="ARBA" id="ARBA00022741"/>
    </source>
</evidence>
<dbReference type="SMART" id="SM00487">
    <property type="entry name" value="DEXDc"/>
    <property type="match status" value="1"/>
</dbReference>
<dbReference type="InterPro" id="IPR032284">
    <property type="entry name" value="RecQ_Zn-bd"/>
</dbReference>
<dbReference type="GeneID" id="39875654"/>
<feature type="region of interest" description="Disordered" evidence="12">
    <location>
        <begin position="776"/>
        <end position="847"/>
    </location>
</feature>
<dbReference type="GO" id="GO:0000724">
    <property type="term" value="P:double-strand break repair via homologous recombination"/>
    <property type="evidence" value="ECO:0007669"/>
    <property type="project" value="TreeGrafter"/>
</dbReference>
<evidence type="ECO:0000256" key="8">
    <source>
        <dbReference type="ARBA" id="ARBA00023235"/>
    </source>
</evidence>
<keyword evidence="5" id="KW-0347">Helicase</keyword>
<protein>
    <recommendedName>
        <fullName evidence="11">DNA 3'-5' helicase</fullName>
        <ecNumber evidence="11">5.6.2.4</ecNumber>
    </recommendedName>
</protein>
<feature type="region of interest" description="Disordered" evidence="12">
    <location>
        <begin position="1458"/>
        <end position="1501"/>
    </location>
</feature>
<feature type="compositionally biased region" description="Polar residues" evidence="12">
    <location>
        <begin position="716"/>
        <end position="739"/>
    </location>
</feature>
<evidence type="ECO:0000256" key="9">
    <source>
        <dbReference type="ARBA" id="ARBA00023242"/>
    </source>
</evidence>
<feature type="region of interest" description="Disordered" evidence="12">
    <location>
        <begin position="525"/>
        <end position="609"/>
    </location>
</feature>
<feature type="compositionally biased region" description="Polar residues" evidence="12">
    <location>
        <begin position="1"/>
        <end position="13"/>
    </location>
</feature>
<dbReference type="EC" id="5.6.2.4" evidence="11"/>
<keyword evidence="8" id="KW-0413">Isomerase</keyword>
<dbReference type="Gene3D" id="3.40.50.300">
    <property type="entry name" value="P-loop containing nucleotide triphosphate hydrolases"/>
    <property type="match status" value="2"/>
</dbReference>
<feature type="compositionally biased region" description="Low complexity" evidence="12">
    <location>
        <begin position="1601"/>
        <end position="1615"/>
    </location>
</feature>
<evidence type="ECO:0000256" key="4">
    <source>
        <dbReference type="ARBA" id="ARBA00022801"/>
    </source>
</evidence>
<evidence type="ECO:0000259" key="13">
    <source>
        <dbReference type="PROSITE" id="PS51192"/>
    </source>
</evidence>
<dbReference type="CDD" id="cd18794">
    <property type="entry name" value="SF2_C_RecQ"/>
    <property type="match status" value="1"/>
</dbReference>
<dbReference type="Pfam" id="PF00271">
    <property type="entry name" value="Helicase_C"/>
    <property type="match status" value="1"/>
</dbReference>
<dbReference type="VEuPathDB" id="PiroplasmaDB:BOVATA_033770"/>
<dbReference type="InterPro" id="IPR001650">
    <property type="entry name" value="Helicase_C-like"/>
</dbReference>
<gene>
    <name evidence="15" type="ORF">BOVATA_033770</name>
</gene>
<dbReference type="CDD" id="cd17920">
    <property type="entry name" value="DEXHc_RecQ"/>
    <property type="match status" value="1"/>
</dbReference>
<comment type="catalytic activity">
    <reaction evidence="10">
        <text>Couples ATP hydrolysis with the unwinding of duplex DNA by translocating in the 3'-5' direction.</text>
        <dbReference type="EC" id="5.6.2.4"/>
    </reaction>
</comment>
<dbReference type="PANTHER" id="PTHR13710:SF153">
    <property type="entry name" value="RECQ-LIKE DNA HELICASE BLM"/>
    <property type="match status" value="1"/>
</dbReference>
<feature type="domain" description="Helicase C-terminal" evidence="14">
    <location>
        <begin position="1139"/>
        <end position="1289"/>
    </location>
</feature>
<dbReference type="GO" id="GO:0005524">
    <property type="term" value="F:ATP binding"/>
    <property type="evidence" value="ECO:0007669"/>
    <property type="project" value="UniProtKB-KW"/>
</dbReference>
<dbReference type="Pfam" id="PF09382">
    <property type="entry name" value="RQC"/>
    <property type="match status" value="1"/>
</dbReference>
<dbReference type="InterPro" id="IPR004589">
    <property type="entry name" value="DNA_helicase_ATP-dep_RecQ"/>
</dbReference>
<dbReference type="SMART" id="SM00956">
    <property type="entry name" value="RQC"/>
    <property type="match status" value="1"/>
</dbReference>
<keyword evidence="3" id="KW-0547">Nucleotide-binding</keyword>
<dbReference type="InterPro" id="IPR027417">
    <property type="entry name" value="P-loop_NTPase"/>
</dbReference>
<dbReference type="GO" id="GO:0005694">
    <property type="term" value="C:chromosome"/>
    <property type="evidence" value="ECO:0007669"/>
    <property type="project" value="TreeGrafter"/>
</dbReference>
<sequence length="1681" mass="184769">MLLASTRSHSDGVTYTRLRKASGGNDRELPLVNMEQREGSLQSGEMAPKHTRIRGSSRTRENNEEQMLGKVITRRAGLRNASSAANTRKRRSPRTASVPPDSPTRTPSEIKNHKSLLETTKPMNKMSDDTEGEMTLSQHPNIFGKTNNPLSEIDIEALFSGMYEGLHNVMSSQMKAALGIGQETNVEPAFDEEPVPEDSMADMPEDAGDTLFKPTQACEKLSESPEPDEKAAGYARNDREAMISSMNNYGTPEFGPKELGKRTNAVDSNGNADENSLPIFHPQRVLNTSLNGIIPSTAGDVVSASKATNNHDDYAIDIPDGLFTPDVPDRPQKVVSGDKSNVSNKERVNLPDTVISHMESLFTQEPAVAYVASKQMPNITLPLPGDTLVNSAAVVECDDNAANESKLKLKAANLGNKHVIDGCLDVEVLQGIESSTHMGSSSVTKTVVDDMQIEMDSAIVIEDDVDRATEYDSKQCGDDTLKSHASSITVVDLEVADDAAEDETHATVASASLMDVDQEIREHGISASSGKIDEDASKPTPPKWSIGSTTESFYAADGVQSAADSRRQSVSTPSSLESKASHSPKIQTPDESQSRSRLSRRSISSNDYKSDTSAITEAVSFFAVKHLVALLREVAECLSAGENAEERWQHVLGMQSRAQRFINEAVRVNFEYDDLSQYQLVLPKKLNISCVAPKTYTPPNELLSQQSKPKPPVVRRSSQPETRIVSTTERSDKPLSTTPVLSNTESTKVLAVEETDDSIPIDVDIDAEIERFITQQTQKNTQQKEDPVNAATPVESDTEAFGLPKIRTMNDLKQSKELERSAKRTQTNNVESQSNKKTKRNEDLFEDDEEDIYGTEDFEQDAAGDISHLSDPLAEARKIYMEKVNSFEIDGMDLRVPKEVLQSNIQLFREQFEFSQKVNEVNTTVFGYSSFRGVQLAAINAVLLGRDCFLMMATGGGKSHCYQLPSLLLGGVVVVFSPLISLMEDQMRVLRSYGITADTINASTTAAATRQIAKRYLDKQQNFENGSILFITPEKFEKSSILLKLLDDLCESERLKLFVIDEAHCVSQWGLSFRKDYRQLCNLKEKYPHVPILAMTATATEDVATDIMRVLQIPRCVKLRTTINRPNLWIECREKSKDYLKEMIDILKTTTGCGIVYTLTVGDSEKVAESLQKSGISAGVYHARLDINDRKEIQQKWTSGVVRVMVATIAFGMGIDKPDVRFVFHTSAPVSILGYYQEIGRAGRDGKYSTTILWYNMRDFERHKNLGHKTPKTKGVPGDEIAEYPSLSNMREFCQNKSTCRRLMLFRAFGEDPTGVLPPNCNGCDNCCLNCMTERVDATDDAITICEFVNETMSRRTKGILTINILCDALRGSNRSTLIKYRLHQNSSHGVLKTRKPKYIFQVIQEMVNLRILRECRRSSNRFGRTVLLLGPAATKLRRRQISVHIINYQFAQNHVPEPVGATPPDAACQAEQPVSAGAKRSQVSQRSATQEPAESRATSQALKGVGVAKIVEALKAASAAGRHDGERADAHDRKLGVQGVSLIRENQLSLVSQGMRAPDDVRRGSPTAAGATKAATDSTVPAKPRRGRPPGSTKQKSKNAKQAASSSINESSVSQQKAGTSNTPPNPSTSDANAAAWRNANARALKLTPPGGTNPSVDIQAALHNNIRRKVPPDLVSSLS</sequence>
<evidence type="ECO:0000256" key="6">
    <source>
        <dbReference type="ARBA" id="ARBA00022840"/>
    </source>
</evidence>
<dbReference type="NCBIfam" id="TIGR00614">
    <property type="entry name" value="recQ_fam"/>
    <property type="match status" value="1"/>
</dbReference>
<dbReference type="Gene3D" id="1.10.10.10">
    <property type="entry name" value="Winged helix-like DNA-binding domain superfamily/Winged helix DNA-binding domain"/>
    <property type="match status" value="1"/>
</dbReference>
<dbReference type="FunFam" id="3.40.50.300:FF:001389">
    <property type="entry name" value="ATP-dependent DNA helicase RecQ"/>
    <property type="match status" value="1"/>
</dbReference>
<keyword evidence="6" id="KW-0067">ATP-binding</keyword>
<feature type="compositionally biased region" description="Polar residues" evidence="12">
    <location>
        <begin position="1616"/>
        <end position="1632"/>
    </location>
</feature>
<dbReference type="OrthoDB" id="366326at2759"/>
<dbReference type="Pfam" id="PF16124">
    <property type="entry name" value="RecQ_Zn_bind"/>
    <property type="match status" value="1"/>
</dbReference>
<evidence type="ECO:0000256" key="7">
    <source>
        <dbReference type="ARBA" id="ARBA00023125"/>
    </source>
</evidence>
<name>A0A2H6KFX6_9APIC</name>
<comment type="subcellular location">
    <subcellularLocation>
        <location evidence="1">Nucleus</location>
    </subcellularLocation>
</comment>
<dbReference type="RefSeq" id="XP_028868127.1">
    <property type="nucleotide sequence ID" value="XM_029012294.1"/>
</dbReference>
<dbReference type="InterPro" id="IPR018982">
    <property type="entry name" value="RQC_domain"/>
</dbReference>
<feature type="region of interest" description="Disordered" evidence="12">
    <location>
        <begin position="697"/>
        <end position="739"/>
    </location>
</feature>
<feature type="compositionally biased region" description="Low complexity" evidence="12">
    <location>
        <begin position="1633"/>
        <end position="1645"/>
    </location>
</feature>
<keyword evidence="4" id="KW-0378">Hydrolase</keyword>
<dbReference type="InterPro" id="IPR011545">
    <property type="entry name" value="DEAD/DEAH_box_helicase_dom"/>
</dbReference>
<dbReference type="SUPFAM" id="SSF52540">
    <property type="entry name" value="P-loop containing nucleoside triphosphate hydrolases"/>
    <property type="match status" value="1"/>
</dbReference>
<dbReference type="EMBL" id="BDSA01000003">
    <property type="protein sequence ID" value="GBE61884.1"/>
    <property type="molecule type" value="Genomic_DNA"/>
</dbReference>
<dbReference type="GO" id="GO:0016787">
    <property type="term" value="F:hydrolase activity"/>
    <property type="evidence" value="ECO:0007669"/>
    <property type="project" value="UniProtKB-KW"/>
</dbReference>
<evidence type="ECO:0000256" key="5">
    <source>
        <dbReference type="ARBA" id="ARBA00022806"/>
    </source>
</evidence>
<dbReference type="GO" id="GO:0009378">
    <property type="term" value="F:four-way junction helicase activity"/>
    <property type="evidence" value="ECO:0007669"/>
    <property type="project" value="TreeGrafter"/>
</dbReference>
<organism evidence="15 16">
    <name type="scientific">Babesia ovata</name>
    <dbReference type="NCBI Taxonomy" id="189622"/>
    <lineage>
        <taxon>Eukaryota</taxon>
        <taxon>Sar</taxon>
        <taxon>Alveolata</taxon>
        <taxon>Apicomplexa</taxon>
        <taxon>Aconoidasida</taxon>
        <taxon>Piroplasmida</taxon>
        <taxon>Babesiidae</taxon>
        <taxon>Babesia</taxon>
    </lineage>
</organism>
<keyword evidence="16" id="KW-1185">Reference proteome</keyword>
<dbReference type="GO" id="GO:0005634">
    <property type="term" value="C:nucleus"/>
    <property type="evidence" value="ECO:0007669"/>
    <property type="project" value="UniProtKB-SubCell"/>
</dbReference>
<evidence type="ECO:0000313" key="15">
    <source>
        <dbReference type="EMBL" id="GBE61884.1"/>
    </source>
</evidence>
<dbReference type="InterPro" id="IPR036390">
    <property type="entry name" value="WH_DNA-bd_sf"/>
</dbReference>
<feature type="compositionally biased region" description="Polar residues" evidence="12">
    <location>
        <begin position="1482"/>
        <end position="1501"/>
    </location>
</feature>
<feature type="region of interest" description="Disordered" evidence="12">
    <location>
        <begin position="1552"/>
        <end position="1659"/>
    </location>
</feature>
<dbReference type="PROSITE" id="PS51194">
    <property type="entry name" value="HELICASE_CTER"/>
    <property type="match status" value="1"/>
</dbReference>
<dbReference type="Proteomes" id="UP000236319">
    <property type="component" value="Unassembled WGS sequence"/>
</dbReference>
<dbReference type="InterPro" id="IPR014001">
    <property type="entry name" value="Helicase_ATP-bd"/>
</dbReference>
<evidence type="ECO:0000256" key="10">
    <source>
        <dbReference type="ARBA" id="ARBA00034617"/>
    </source>
</evidence>
<dbReference type="InterPro" id="IPR036388">
    <property type="entry name" value="WH-like_DNA-bd_sf"/>
</dbReference>
<dbReference type="GO" id="GO:0006260">
    <property type="term" value="P:DNA replication"/>
    <property type="evidence" value="ECO:0007669"/>
    <property type="project" value="InterPro"/>
</dbReference>
<evidence type="ECO:0000256" key="1">
    <source>
        <dbReference type="ARBA" id="ARBA00004123"/>
    </source>
</evidence>
<keyword evidence="9" id="KW-0539">Nucleus</keyword>
<evidence type="ECO:0000259" key="14">
    <source>
        <dbReference type="PROSITE" id="PS51194"/>
    </source>
</evidence>
<comment type="similarity">
    <text evidence="2">Belongs to the helicase family. RecQ subfamily.</text>
</comment>